<dbReference type="Pfam" id="PF13015">
    <property type="entry name" value="PRKCSH_1"/>
    <property type="match status" value="1"/>
</dbReference>
<dbReference type="Pfam" id="PF19314">
    <property type="entry name" value="DUF5917"/>
    <property type="match status" value="1"/>
</dbReference>
<organism evidence="8 9">
    <name type="scientific">Chytriomyces confervae</name>
    <dbReference type="NCBI Taxonomy" id="246404"/>
    <lineage>
        <taxon>Eukaryota</taxon>
        <taxon>Fungi</taxon>
        <taxon>Fungi incertae sedis</taxon>
        <taxon>Chytridiomycota</taxon>
        <taxon>Chytridiomycota incertae sedis</taxon>
        <taxon>Chytridiomycetes</taxon>
        <taxon>Chytridiales</taxon>
        <taxon>Chytriomycetaceae</taxon>
        <taxon>Chytriomyces</taxon>
    </lineage>
</organism>
<keyword evidence="9" id="KW-1185">Reference proteome</keyword>
<proteinExistence type="inferred from homology"/>
<dbReference type="Gene3D" id="2.70.130.10">
    <property type="entry name" value="Mannose-6-phosphate receptor binding domain"/>
    <property type="match status" value="1"/>
</dbReference>
<dbReference type="InterPro" id="IPR009011">
    <property type="entry name" value="Man6P_isomerase_rcpt-bd_dom_sf"/>
</dbReference>
<dbReference type="InterPro" id="IPR044865">
    <property type="entry name" value="MRH_dom"/>
</dbReference>
<evidence type="ECO:0000256" key="4">
    <source>
        <dbReference type="ARBA" id="ARBA00023157"/>
    </source>
</evidence>
<dbReference type="SUPFAM" id="SSF50911">
    <property type="entry name" value="Mannose 6-phosphate receptor domain"/>
    <property type="match status" value="1"/>
</dbReference>
<dbReference type="InterPro" id="IPR028146">
    <property type="entry name" value="PRKCSH_N"/>
</dbReference>
<feature type="domain" description="MRH" evidence="7">
    <location>
        <begin position="1168"/>
        <end position="1276"/>
    </location>
</feature>
<evidence type="ECO:0000256" key="1">
    <source>
        <dbReference type="ARBA" id="ARBA00022387"/>
    </source>
</evidence>
<dbReference type="GO" id="GO:0006491">
    <property type="term" value="P:N-glycan processing"/>
    <property type="evidence" value="ECO:0007669"/>
    <property type="project" value="TreeGrafter"/>
</dbReference>
<dbReference type="InterPro" id="IPR036607">
    <property type="entry name" value="PRKCSH"/>
</dbReference>
<dbReference type="EMBL" id="QEAP01000443">
    <property type="protein sequence ID" value="TPX66408.1"/>
    <property type="molecule type" value="Genomic_DNA"/>
</dbReference>
<dbReference type="Pfam" id="PF10257">
    <property type="entry name" value="RAI16-like"/>
    <property type="match status" value="1"/>
</dbReference>
<dbReference type="InterPro" id="IPR045669">
    <property type="entry name" value="FHIP_C"/>
</dbReference>
<name>A0A507ET91_9FUNG</name>
<dbReference type="Proteomes" id="UP000320333">
    <property type="component" value="Unassembled WGS sequence"/>
</dbReference>
<sequence length="1323" mass="146054">MAHIDFFQSFRSRLTNTFGAGTSLGTTSIGLKTRPSSVYLQPGLLQHRFQRAWDSIVLDYETESNWSRHVGDTDIVRNLNVMVDILVKEHAVVDGGVDPGGCTEKFLGEDMMNRLVRFSEADVPMGFRGAVITFLTNLLLVLDPKILIHNAIHRPLLIIIEQCLQSQKYDKELLMLELDICGKIYDYPQLLYIFFSKSAVLGTSNGGGITFEIGSPALITGYECLILDHILQHLHSESITGDYAREAALFLVELAAGDLATYIHVSEFSAVATAGLGGVFSQLPPRIPPGISWGEQFRHRSIGNTVRSSRPAESFRADVEAFIRVIHFVQAIVLRCPDSEITIAILEDFQGTFLDNIVQSTLTSASDFDGTTVSTLFYLQKMLETLKEESMVAMVIQFLLSSDVDEDVEDEAKKKALRKSMHRRSLRPSSIMSRGALLGKGAVPTSAASFGDAKEMRLHVRDILISKLGSLSEEVVIATLNLFRVIISNHSDRAIHMVIEKMPQPEAINRAIDAQNGVILEESEEALAAAEEQENFADELSPSRMSSTPLPIPTASKSAPFVIKISIHTHLWMVARYFALVPADSPNQQVTAQPQTKLQPASSSGPFDLFSMMDSLVGSSLDNSSQAFGSLVAKSNGLVPIETTLATYVAAAERIIDNHTLKNLNSRAQIDLEELLLLGAAGSSKGYDAERRKRKKAKTNIALNAMLGDGEEIGILKRGSLERNAMMELTKDTTLKKFMDKLSEFFSHSYSINLALTGVLSQLASAPAPLLYMYMFSSDLLLGQRGVIAPLVPTQSLYTTIIRLRKEVEERRNAMPNFDVDLSVAREELFGLRRKAPEAVTQFFGGMDEFDHEFYKNVVLLEEFTKEMLSILVMHGNRDYDERMMIAQLLLCCVLVAGQSVAIPRGVSKEAAHRYTPTSDSSFTCLDGSRTIPFDAVNDDFCDCADGSDEPGTSACPSSRFHCQNEHYIAADIPSSRVNDGVCDNECCDGSDEYDGIVECIDFCFEMAEQENESASVAQKVTEEGLTVKREYLAKKKAEDVQRLLDIATLEPEVAELKKIMDGYWARAEITNQLEAKERAIKSEYENSPASEKTASAESGETETSDTPEEPTPDPPEVLAAKKAAQDARAVYNTHFNAYSAKYTQLETIQNSLKMDLGFDGGLGVLLNQCLEHHTHEYTYKLCFFDTAAQKGKDQFLETSLGNWNGFTGKDLTAFSGKNLKYTEGEFINGQGCWQGPQRSVRVSFECGAKNEIVSFSEPNKCEYVARVTTPGLCESDEDVANRGSHKAAAEAVKEVSQDDGKQHGRDATHESAFGFENEHDEL</sequence>
<dbReference type="InterPro" id="IPR039794">
    <property type="entry name" value="Gtb1-like"/>
</dbReference>
<comment type="caution">
    <text evidence="8">The sequence shown here is derived from an EMBL/GenBank/DDBJ whole genome shotgun (WGS) entry which is preliminary data.</text>
</comment>
<feature type="compositionally biased region" description="Polar residues" evidence="6">
    <location>
        <begin position="1086"/>
        <end position="1099"/>
    </location>
</feature>
<protein>
    <recommendedName>
        <fullName evidence="1">Glucosidase 2 subunit beta</fullName>
    </recommendedName>
</protein>
<dbReference type="GO" id="GO:0017177">
    <property type="term" value="C:glucosidase II complex"/>
    <property type="evidence" value="ECO:0007669"/>
    <property type="project" value="TreeGrafter"/>
</dbReference>
<dbReference type="Pfam" id="PF12999">
    <property type="entry name" value="PRKCSH-like"/>
    <property type="match status" value="1"/>
</dbReference>
<evidence type="ECO:0000256" key="5">
    <source>
        <dbReference type="ARBA" id="ARBA00024336"/>
    </source>
</evidence>
<gene>
    <name evidence="8" type="ORF">CcCBS67573_g07842</name>
</gene>
<feature type="region of interest" description="Disordered" evidence="6">
    <location>
        <begin position="1278"/>
        <end position="1323"/>
    </location>
</feature>
<dbReference type="OrthoDB" id="28322at2759"/>
<dbReference type="PANTHER" id="PTHR12630">
    <property type="entry name" value="N-LINKED OLIGOSACCHARIDE PROCESSING"/>
    <property type="match status" value="1"/>
</dbReference>
<dbReference type="CDD" id="cd00112">
    <property type="entry name" value="LDLa"/>
    <property type="match status" value="1"/>
</dbReference>
<dbReference type="STRING" id="246404.A0A507ET91"/>
<keyword evidence="3" id="KW-0256">Endoplasmic reticulum</keyword>
<evidence type="ECO:0000256" key="3">
    <source>
        <dbReference type="ARBA" id="ARBA00022824"/>
    </source>
</evidence>
<accession>A0A507ET91</accession>
<keyword evidence="2" id="KW-0732">Signal</keyword>
<dbReference type="PROSITE" id="PS51914">
    <property type="entry name" value="MRH"/>
    <property type="match status" value="1"/>
</dbReference>
<dbReference type="PANTHER" id="PTHR12630:SF1">
    <property type="entry name" value="GLUCOSIDASE 2 SUBUNIT BETA"/>
    <property type="match status" value="1"/>
</dbReference>
<evidence type="ECO:0000259" key="7">
    <source>
        <dbReference type="PROSITE" id="PS51914"/>
    </source>
</evidence>
<feature type="compositionally biased region" description="Acidic residues" evidence="6">
    <location>
        <begin position="1100"/>
        <end position="1112"/>
    </location>
</feature>
<feature type="compositionally biased region" description="Basic and acidic residues" evidence="6">
    <location>
        <begin position="1288"/>
        <end position="1310"/>
    </location>
</feature>
<evidence type="ECO:0000256" key="6">
    <source>
        <dbReference type="SAM" id="MobiDB-lite"/>
    </source>
</evidence>
<evidence type="ECO:0000313" key="9">
    <source>
        <dbReference type="Proteomes" id="UP000320333"/>
    </source>
</evidence>
<comment type="similarity">
    <text evidence="5">Belongs to the FHIP family.</text>
</comment>
<keyword evidence="4" id="KW-1015">Disulfide bond</keyword>
<evidence type="ECO:0000256" key="2">
    <source>
        <dbReference type="ARBA" id="ARBA00022729"/>
    </source>
</evidence>
<dbReference type="InterPro" id="IPR002172">
    <property type="entry name" value="LDrepeatLR_classA_rpt"/>
</dbReference>
<feature type="region of interest" description="Disordered" evidence="6">
    <location>
        <begin position="1083"/>
        <end position="1117"/>
    </location>
</feature>
<evidence type="ECO:0000313" key="8">
    <source>
        <dbReference type="EMBL" id="TPX66408.1"/>
    </source>
</evidence>
<reference evidence="8 9" key="1">
    <citation type="journal article" date="2019" name="Sci. Rep.">
        <title>Comparative genomics of chytrid fungi reveal insights into the obligate biotrophic and pathogenic lifestyle of Synchytrium endobioticum.</title>
        <authorList>
            <person name="van de Vossenberg B.T.L.H."/>
            <person name="Warris S."/>
            <person name="Nguyen H.D.T."/>
            <person name="van Gent-Pelzer M.P.E."/>
            <person name="Joly D.L."/>
            <person name="van de Geest H.C."/>
            <person name="Bonants P.J.M."/>
            <person name="Smith D.S."/>
            <person name="Levesque C.A."/>
            <person name="van der Lee T.A.J."/>
        </authorList>
    </citation>
    <scope>NUCLEOTIDE SEQUENCE [LARGE SCALE GENOMIC DNA]</scope>
    <source>
        <strain evidence="8 9">CBS 675.73</strain>
    </source>
</reference>
<dbReference type="InterPro" id="IPR019384">
    <property type="entry name" value="FHIP"/>
</dbReference>